<protein>
    <submittedName>
        <fullName evidence="1">Uncharacterized protein</fullName>
    </submittedName>
</protein>
<accession>A0A8H3X3N7</accession>
<evidence type="ECO:0000313" key="1">
    <source>
        <dbReference type="EMBL" id="KAF0409574.1"/>
    </source>
</evidence>
<dbReference type="OrthoDB" id="2477884at2759"/>
<sequence>MTSSKKRPRNKVETSSRPPLKKLLINTKGPSYKDNLYYEFFNINDKWSLLSFLQHLRAKNMITNPTDDHRLYKNLLDQISNDDEQSETWRNRAKHAVTKDLLKASDTRHLCRTSIMSHKNKQLSKAVDELWKQIEVERQALAPINQFEGELDHFSKKLKEKMQVQFIKHFENIFKKAQEENAQDKIAILLKRKILLISGSETFVNPTIINEEFNGIPSVKDIPLFIKNILSELNKMETFKSWDDFSTWVRRNFYSFIDTININLSEDETIFVDYIFDIIKKLKIQFTVGEHKSKAVEYRQTIDSLESWPKAIKMDASGEINGFEMFSHENAFFHKDLSKKTCKDFEKLSVYMRDLYIYWKNKFDELQNQFVEIVDLLATLRSWGMITFGPRGGRSGYHCEIYAMRQATPGYFIWVLVDWFLLPHVNMEPSCRNFSKPLEVMLRLALGLKEVQRTMNQLDDNCTKIRLEKIITYT</sequence>
<name>A0A8H3X3N7_GIGMA</name>
<proteinExistence type="predicted"/>
<keyword evidence="2" id="KW-1185">Reference proteome</keyword>
<dbReference type="AlphaFoldDB" id="A0A8H3X3N7"/>
<gene>
    <name evidence="1" type="ORF">F8M41_008349</name>
</gene>
<dbReference type="Proteomes" id="UP000439903">
    <property type="component" value="Unassembled WGS sequence"/>
</dbReference>
<comment type="caution">
    <text evidence="1">The sequence shown here is derived from an EMBL/GenBank/DDBJ whole genome shotgun (WGS) entry which is preliminary data.</text>
</comment>
<reference evidence="1 2" key="1">
    <citation type="journal article" date="2019" name="Environ. Microbiol.">
        <title>At the nexus of three kingdoms: the genome of the mycorrhizal fungus Gigaspora margarita provides insights into plant, endobacterial and fungal interactions.</title>
        <authorList>
            <person name="Venice F."/>
            <person name="Ghignone S."/>
            <person name="Salvioli di Fossalunga A."/>
            <person name="Amselem J."/>
            <person name="Novero M."/>
            <person name="Xianan X."/>
            <person name="Sedzielewska Toro K."/>
            <person name="Morin E."/>
            <person name="Lipzen A."/>
            <person name="Grigoriev I.V."/>
            <person name="Henrissat B."/>
            <person name="Martin F.M."/>
            <person name="Bonfante P."/>
        </authorList>
    </citation>
    <scope>NUCLEOTIDE SEQUENCE [LARGE SCALE GENOMIC DNA]</scope>
    <source>
        <strain evidence="1 2">BEG34</strain>
    </source>
</reference>
<organism evidence="1 2">
    <name type="scientific">Gigaspora margarita</name>
    <dbReference type="NCBI Taxonomy" id="4874"/>
    <lineage>
        <taxon>Eukaryota</taxon>
        <taxon>Fungi</taxon>
        <taxon>Fungi incertae sedis</taxon>
        <taxon>Mucoromycota</taxon>
        <taxon>Glomeromycotina</taxon>
        <taxon>Glomeromycetes</taxon>
        <taxon>Diversisporales</taxon>
        <taxon>Gigasporaceae</taxon>
        <taxon>Gigaspora</taxon>
    </lineage>
</organism>
<dbReference type="EMBL" id="WTPW01001877">
    <property type="protein sequence ID" value="KAF0409574.1"/>
    <property type="molecule type" value="Genomic_DNA"/>
</dbReference>
<evidence type="ECO:0000313" key="2">
    <source>
        <dbReference type="Proteomes" id="UP000439903"/>
    </source>
</evidence>